<keyword evidence="2" id="KW-0663">Pyridoxal phosphate</keyword>
<gene>
    <name evidence="4" type="ORF">GCM10022242_05680</name>
</gene>
<dbReference type="Gene3D" id="3.90.1150.10">
    <property type="entry name" value="Aspartate Aminotransferase, domain 1"/>
    <property type="match status" value="1"/>
</dbReference>
<dbReference type="EMBL" id="BAABAH010000001">
    <property type="protein sequence ID" value="GAA3805363.1"/>
    <property type="molecule type" value="Genomic_DNA"/>
</dbReference>
<evidence type="ECO:0000313" key="5">
    <source>
        <dbReference type="Proteomes" id="UP001501821"/>
    </source>
</evidence>
<dbReference type="InterPro" id="IPR015424">
    <property type="entry name" value="PyrdxlP-dep_Trfase"/>
</dbReference>
<name>A0ABP7HVH0_9ACTN</name>
<dbReference type="InterPro" id="IPR015421">
    <property type="entry name" value="PyrdxlP-dep_Trfase_major"/>
</dbReference>
<evidence type="ECO:0000313" key="4">
    <source>
        <dbReference type="EMBL" id="GAA3805363.1"/>
    </source>
</evidence>
<keyword evidence="5" id="KW-1185">Reference proteome</keyword>
<dbReference type="Pfam" id="PF00202">
    <property type="entry name" value="Aminotran_3"/>
    <property type="match status" value="1"/>
</dbReference>
<sequence>MSLTPQDPLSEPNPDLDLEGLRTSVERHWGLDGDLVPLHGERDRNFRVESGSRRHLLKVHNPADTEAVVDLQVSVLRHLRSVAPDLPVPAAVPTRDGRPWVQLTGQDGRRSLAWVQTWLEGRHPDPAEMRTTHLREWGRTSARLGRALRGFGHPGAGQPMLWDIKQLPRLRPWLSAVPAAQRSAIEVVLDHFDERVAPVLPRLRAQFVHNDLAPTNVLVGADLAVTGITDFGDTTHTALVCDLAVAAADLVGELAGGIEMVPEVVAGYEDVTPLEEEERALVMDLVAARYAASVLITAWRTREHGWAPPVDEKANAQLEAMLAAGLDGLAAQRASGARPRRSTEALVEARRRTFGEQELSYEEPLHLRSGAGVVLRAADGARYLDAYNNVPVLGHSHPAVAAAVSDQLRTLNTNSRYLQDAPVELAERLLGTLPDRFDRVLLVNSGSEANDLAWRIACHATGARGGIATEWAYHGVTDATWAFSPESWRSADPPAHIRLVPPPPADPVAVADAARALASSGPAVAAMLVDGVFTSDGVRGPAHEWTRAAAAAVHDAGGVYVADEVQAGHGRTGDHLWSFVAGDVPADLVTLGKPMGNGYPVAAVVGPADLVDPFVEGTDYFSTFGGSTAACAAAIAVLRTIEEEGLVENARTVGARLLAGLREVASDRDQLAAVRGWGLSLAVDVVDPTTGEPDPALARLVVEGMRKQGVLIGRTGRSRATLKIRPPLVFGERHVDELVGALAAVAGSSYVVRP</sequence>
<protein>
    <recommendedName>
        <fullName evidence="3">Aminoglycoside phosphotransferase domain-containing protein</fullName>
    </recommendedName>
</protein>
<dbReference type="InterPro" id="IPR015422">
    <property type="entry name" value="PyrdxlP-dep_Trfase_small"/>
</dbReference>
<dbReference type="PROSITE" id="PS00109">
    <property type="entry name" value="PROTEIN_KINASE_TYR"/>
    <property type="match status" value="1"/>
</dbReference>
<dbReference type="PANTHER" id="PTHR45688">
    <property type="match status" value="1"/>
</dbReference>
<dbReference type="SUPFAM" id="SSF56112">
    <property type="entry name" value="Protein kinase-like (PK-like)"/>
    <property type="match status" value="1"/>
</dbReference>
<proteinExistence type="inferred from homology"/>
<evidence type="ECO:0000259" key="3">
    <source>
        <dbReference type="Pfam" id="PF01636"/>
    </source>
</evidence>
<dbReference type="RefSeq" id="WP_344772273.1">
    <property type="nucleotide sequence ID" value="NZ_BAABAH010000001.1"/>
</dbReference>
<organism evidence="4 5">
    <name type="scientific">Nocardioides panacisoli</name>
    <dbReference type="NCBI Taxonomy" id="627624"/>
    <lineage>
        <taxon>Bacteria</taxon>
        <taxon>Bacillati</taxon>
        <taxon>Actinomycetota</taxon>
        <taxon>Actinomycetes</taxon>
        <taxon>Propionibacteriales</taxon>
        <taxon>Nocardioidaceae</taxon>
        <taxon>Nocardioides</taxon>
    </lineage>
</organism>
<accession>A0ABP7HVH0</accession>
<dbReference type="PANTHER" id="PTHR45688:SF13">
    <property type="entry name" value="ALANINE--GLYOXYLATE AMINOTRANSFERASE 2-LIKE"/>
    <property type="match status" value="1"/>
</dbReference>
<evidence type="ECO:0000256" key="1">
    <source>
        <dbReference type="ARBA" id="ARBA00008954"/>
    </source>
</evidence>
<dbReference type="Gene3D" id="3.90.1200.10">
    <property type="match status" value="1"/>
</dbReference>
<dbReference type="Pfam" id="PF01636">
    <property type="entry name" value="APH"/>
    <property type="match status" value="1"/>
</dbReference>
<dbReference type="InterPro" id="IPR008266">
    <property type="entry name" value="Tyr_kinase_AS"/>
</dbReference>
<dbReference type="CDD" id="cd00610">
    <property type="entry name" value="OAT_like"/>
    <property type="match status" value="1"/>
</dbReference>
<dbReference type="SUPFAM" id="SSF53383">
    <property type="entry name" value="PLP-dependent transferases"/>
    <property type="match status" value="1"/>
</dbReference>
<feature type="domain" description="Aminoglycoside phosphotransferase" evidence="3">
    <location>
        <begin position="39"/>
        <end position="273"/>
    </location>
</feature>
<dbReference type="InterPro" id="IPR005814">
    <property type="entry name" value="Aminotrans_3"/>
</dbReference>
<dbReference type="InterPro" id="IPR011009">
    <property type="entry name" value="Kinase-like_dom_sf"/>
</dbReference>
<dbReference type="Proteomes" id="UP001501821">
    <property type="component" value="Unassembled WGS sequence"/>
</dbReference>
<dbReference type="Gene3D" id="3.40.640.10">
    <property type="entry name" value="Type I PLP-dependent aspartate aminotransferase-like (Major domain)"/>
    <property type="match status" value="1"/>
</dbReference>
<reference evidence="5" key="1">
    <citation type="journal article" date="2019" name="Int. J. Syst. Evol. Microbiol.">
        <title>The Global Catalogue of Microorganisms (GCM) 10K type strain sequencing project: providing services to taxonomists for standard genome sequencing and annotation.</title>
        <authorList>
            <consortium name="The Broad Institute Genomics Platform"/>
            <consortium name="The Broad Institute Genome Sequencing Center for Infectious Disease"/>
            <person name="Wu L."/>
            <person name="Ma J."/>
        </authorList>
    </citation>
    <scope>NUCLEOTIDE SEQUENCE [LARGE SCALE GENOMIC DNA]</scope>
    <source>
        <strain evidence="5">JCM 16953</strain>
    </source>
</reference>
<evidence type="ECO:0000256" key="2">
    <source>
        <dbReference type="ARBA" id="ARBA00022898"/>
    </source>
</evidence>
<comment type="caution">
    <text evidence="4">The sequence shown here is derived from an EMBL/GenBank/DDBJ whole genome shotgun (WGS) entry which is preliminary data.</text>
</comment>
<comment type="similarity">
    <text evidence="1">Belongs to the class-III pyridoxal-phosphate-dependent aminotransferase family.</text>
</comment>
<dbReference type="InterPro" id="IPR002575">
    <property type="entry name" value="Aminoglycoside_PTrfase"/>
</dbReference>